<comment type="caution">
    <text evidence="3">The sequence shown here is derived from an EMBL/GenBank/DDBJ whole genome shotgun (WGS) entry which is preliminary data.</text>
</comment>
<keyword evidence="2" id="KW-0812">Transmembrane</keyword>
<evidence type="ECO:0000256" key="1">
    <source>
        <dbReference type="SAM" id="MobiDB-lite"/>
    </source>
</evidence>
<feature type="region of interest" description="Disordered" evidence="1">
    <location>
        <begin position="1"/>
        <end position="24"/>
    </location>
</feature>
<name>A0ABU7DWN8_9TELE</name>
<dbReference type="EMBL" id="JAHUTJ010041029">
    <property type="protein sequence ID" value="MED6279467.1"/>
    <property type="molecule type" value="Genomic_DNA"/>
</dbReference>
<keyword evidence="2" id="KW-0472">Membrane</keyword>
<protein>
    <submittedName>
        <fullName evidence="3">Uncharacterized protein</fullName>
    </submittedName>
</protein>
<sequence length="174" mass="19276">MQGRNTGLKRRTAGTSSPEDTPCWSPESVKSLKLAHFLPLFCFFSCAAVGAHMSYVCAEPAVCPLLEDDNAESKKVNHRNKKEADYFWSLPASQALSVGGVLTLLLLYLNCTMALMSVQKFYLFFCPSDGGLCMGKRPAKMLSWKLRILTSTTLRSTLLLLGCSHRRERQAYAG</sequence>
<organism evidence="3 4">
    <name type="scientific">Characodon lateralis</name>
    <dbReference type="NCBI Taxonomy" id="208331"/>
    <lineage>
        <taxon>Eukaryota</taxon>
        <taxon>Metazoa</taxon>
        <taxon>Chordata</taxon>
        <taxon>Craniata</taxon>
        <taxon>Vertebrata</taxon>
        <taxon>Euteleostomi</taxon>
        <taxon>Actinopterygii</taxon>
        <taxon>Neopterygii</taxon>
        <taxon>Teleostei</taxon>
        <taxon>Neoteleostei</taxon>
        <taxon>Acanthomorphata</taxon>
        <taxon>Ovalentaria</taxon>
        <taxon>Atherinomorphae</taxon>
        <taxon>Cyprinodontiformes</taxon>
        <taxon>Goodeidae</taxon>
        <taxon>Characodon</taxon>
    </lineage>
</organism>
<keyword evidence="4" id="KW-1185">Reference proteome</keyword>
<evidence type="ECO:0000313" key="4">
    <source>
        <dbReference type="Proteomes" id="UP001352852"/>
    </source>
</evidence>
<evidence type="ECO:0000313" key="3">
    <source>
        <dbReference type="EMBL" id="MED6279467.1"/>
    </source>
</evidence>
<gene>
    <name evidence="3" type="ORF">CHARACLAT_001182</name>
</gene>
<feature type="transmembrane region" description="Helical" evidence="2">
    <location>
        <begin position="86"/>
        <end position="109"/>
    </location>
</feature>
<accession>A0ABU7DWN8</accession>
<keyword evidence="2" id="KW-1133">Transmembrane helix</keyword>
<reference evidence="3 4" key="1">
    <citation type="submission" date="2021-06" db="EMBL/GenBank/DDBJ databases">
        <authorList>
            <person name="Palmer J.M."/>
        </authorList>
    </citation>
    <scope>NUCLEOTIDE SEQUENCE [LARGE SCALE GENOMIC DNA]</scope>
    <source>
        <strain evidence="3 4">CL_MEX2019</strain>
        <tissue evidence="3">Muscle</tissue>
    </source>
</reference>
<dbReference type="Proteomes" id="UP001352852">
    <property type="component" value="Unassembled WGS sequence"/>
</dbReference>
<evidence type="ECO:0000256" key="2">
    <source>
        <dbReference type="SAM" id="Phobius"/>
    </source>
</evidence>
<proteinExistence type="predicted"/>
<feature type="transmembrane region" description="Helical" evidence="2">
    <location>
        <begin position="34"/>
        <end position="55"/>
    </location>
</feature>